<comment type="similarity">
    <text evidence="2">Belongs to the THAP1 family.</text>
</comment>
<accession>A0A6J2Y447</accession>
<gene>
    <name evidence="15" type="primary">LOC115884113</name>
</gene>
<dbReference type="GeneID" id="115884113"/>
<sequence length="221" mass="25213">MNCSVKHCHNNRKFPSLEKVISFHVFPRGELQKCWLDALGITGNWQWSKNKGVCSDHFKDDDFTFLGGRRRLKCNIVPSLKLSEVKVDTSRVLNRTSASISETPLGETDLSILDNKETTTGRNRNQEISQNILNTSHGSDQGVKRLIKSMHSYSTSPATIKNKNTELKKKVLFYRKKVNYANKKIKSLSKEVSTLKAILECLVKERYEGATNHLKYIQDIP</sequence>
<dbReference type="InParanoid" id="A0A6J2Y447"/>
<dbReference type="Proteomes" id="UP000504635">
    <property type="component" value="Unplaced"/>
</dbReference>
<dbReference type="GO" id="GO:0005654">
    <property type="term" value="C:nucleoplasm"/>
    <property type="evidence" value="ECO:0007669"/>
    <property type="project" value="UniProtKB-SubCell"/>
</dbReference>
<dbReference type="SUPFAM" id="SSF57716">
    <property type="entry name" value="Glucocorticoid receptor-like (DNA-binding domain)"/>
    <property type="match status" value="1"/>
</dbReference>
<keyword evidence="11" id="KW-0131">Cell cycle</keyword>
<keyword evidence="6" id="KW-0805">Transcription regulation</keyword>
<proteinExistence type="inferred from homology"/>
<evidence type="ECO:0000256" key="4">
    <source>
        <dbReference type="ARBA" id="ARBA00022771"/>
    </source>
</evidence>
<evidence type="ECO:0000313" key="14">
    <source>
        <dbReference type="Proteomes" id="UP000504635"/>
    </source>
</evidence>
<evidence type="ECO:0000313" key="15">
    <source>
        <dbReference type="RefSeq" id="XP_030758462.1"/>
    </source>
</evidence>
<dbReference type="SMART" id="SM00980">
    <property type="entry name" value="THAP"/>
    <property type="match status" value="1"/>
</dbReference>
<evidence type="ECO:0000256" key="5">
    <source>
        <dbReference type="ARBA" id="ARBA00022833"/>
    </source>
</evidence>
<evidence type="ECO:0000256" key="11">
    <source>
        <dbReference type="ARBA" id="ARBA00023306"/>
    </source>
</evidence>
<dbReference type="InterPro" id="IPR038441">
    <property type="entry name" value="THAP_Znf_sf"/>
</dbReference>
<keyword evidence="3" id="KW-0479">Metal-binding</keyword>
<dbReference type="PANTHER" id="PTHR46600">
    <property type="entry name" value="THAP DOMAIN-CONTAINING"/>
    <property type="match status" value="1"/>
</dbReference>
<dbReference type="RefSeq" id="XP_030758462.1">
    <property type="nucleotide sequence ID" value="XM_030902602.1"/>
</dbReference>
<reference evidence="15" key="1">
    <citation type="submission" date="2025-08" db="UniProtKB">
        <authorList>
            <consortium name="RefSeq"/>
        </authorList>
    </citation>
    <scope>IDENTIFICATION</scope>
    <source>
        <tissue evidence="15">Gonads</tissue>
    </source>
</reference>
<keyword evidence="10" id="KW-0539">Nucleus</keyword>
<evidence type="ECO:0000256" key="7">
    <source>
        <dbReference type="ARBA" id="ARBA00023054"/>
    </source>
</evidence>
<evidence type="ECO:0000256" key="6">
    <source>
        <dbReference type="ARBA" id="ARBA00023015"/>
    </source>
</evidence>
<dbReference type="GO" id="GO:0008270">
    <property type="term" value="F:zinc ion binding"/>
    <property type="evidence" value="ECO:0007669"/>
    <property type="project" value="UniProtKB-KW"/>
</dbReference>
<organism evidence="14 15">
    <name type="scientific">Sitophilus oryzae</name>
    <name type="common">Rice weevil</name>
    <name type="synonym">Curculio oryzae</name>
    <dbReference type="NCBI Taxonomy" id="7048"/>
    <lineage>
        <taxon>Eukaryota</taxon>
        <taxon>Metazoa</taxon>
        <taxon>Ecdysozoa</taxon>
        <taxon>Arthropoda</taxon>
        <taxon>Hexapoda</taxon>
        <taxon>Insecta</taxon>
        <taxon>Pterygota</taxon>
        <taxon>Neoptera</taxon>
        <taxon>Endopterygota</taxon>
        <taxon>Coleoptera</taxon>
        <taxon>Polyphaga</taxon>
        <taxon>Cucujiformia</taxon>
        <taxon>Curculionidae</taxon>
        <taxon>Dryophthorinae</taxon>
        <taxon>Sitophilus</taxon>
    </lineage>
</organism>
<keyword evidence="7" id="KW-0175">Coiled coil</keyword>
<evidence type="ECO:0000256" key="8">
    <source>
        <dbReference type="ARBA" id="ARBA00023125"/>
    </source>
</evidence>
<dbReference type="InterPro" id="IPR006612">
    <property type="entry name" value="THAP_Znf"/>
</dbReference>
<dbReference type="PANTHER" id="PTHR46600:SF1">
    <property type="entry name" value="THAP DOMAIN-CONTAINING PROTEIN 1"/>
    <property type="match status" value="1"/>
</dbReference>
<dbReference type="KEGG" id="soy:115884113"/>
<evidence type="ECO:0000256" key="10">
    <source>
        <dbReference type="ARBA" id="ARBA00023242"/>
    </source>
</evidence>
<evidence type="ECO:0000256" key="12">
    <source>
        <dbReference type="PROSITE-ProRule" id="PRU00309"/>
    </source>
</evidence>
<dbReference type="GO" id="GO:0043565">
    <property type="term" value="F:sequence-specific DNA binding"/>
    <property type="evidence" value="ECO:0007669"/>
    <property type="project" value="InterPro"/>
</dbReference>
<keyword evidence="5" id="KW-0862">Zinc</keyword>
<dbReference type="OrthoDB" id="6780995at2759"/>
<dbReference type="InterPro" id="IPR026516">
    <property type="entry name" value="THAP1/10"/>
</dbReference>
<keyword evidence="8 12" id="KW-0238">DNA-binding</keyword>
<dbReference type="Pfam" id="PF05485">
    <property type="entry name" value="THAP"/>
    <property type="match status" value="1"/>
</dbReference>
<dbReference type="Gene3D" id="6.20.210.20">
    <property type="entry name" value="THAP domain"/>
    <property type="match status" value="1"/>
</dbReference>
<keyword evidence="9" id="KW-0804">Transcription</keyword>
<evidence type="ECO:0000256" key="3">
    <source>
        <dbReference type="ARBA" id="ARBA00022723"/>
    </source>
</evidence>
<protein>
    <submittedName>
        <fullName evidence="15">THAP domain-containing protein 1-like</fullName>
    </submittedName>
</protein>
<dbReference type="PROSITE" id="PS50950">
    <property type="entry name" value="ZF_THAP"/>
    <property type="match status" value="1"/>
</dbReference>
<evidence type="ECO:0000256" key="2">
    <source>
        <dbReference type="ARBA" id="ARBA00006177"/>
    </source>
</evidence>
<evidence type="ECO:0000256" key="1">
    <source>
        <dbReference type="ARBA" id="ARBA00004642"/>
    </source>
</evidence>
<feature type="domain" description="THAP-type" evidence="13">
    <location>
        <begin position="1"/>
        <end position="81"/>
    </location>
</feature>
<evidence type="ECO:0000259" key="13">
    <source>
        <dbReference type="PROSITE" id="PS50950"/>
    </source>
</evidence>
<keyword evidence="4 12" id="KW-0863">Zinc-finger</keyword>
<evidence type="ECO:0000256" key="9">
    <source>
        <dbReference type="ARBA" id="ARBA00023163"/>
    </source>
</evidence>
<name>A0A6J2Y447_SITOR</name>
<comment type="subcellular location">
    <subcellularLocation>
        <location evidence="1">Nucleus</location>
        <location evidence="1">Nucleoplasm</location>
    </subcellularLocation>
</comment>
<keyword evidence="14" id="KW-1185">Reference proteome</keyword>
<dbReference type="AlphaFoldDB" id="A0A6J2Y447"/>